<sequence length="88" mass="10364">MTEPRKNDKIEEQQGKRDHPEHYPTENESLFDRFESEQNVDPMPMEDLNMEKKEEKDKDATKSSSSSENAYPEGMAKKLEEQEKEKNS</sequence>
<feature type="compositionally biased region" description="Basic and acidic residues" evidence="1">
    <location>
        <begin position="75"/>
        <end position="88"/>
    </location>
</feature>
<accession>A0AAX3M878</accession>
<protein>
    <submittedName>
        <fullName evidence="2">Uncharacterized protein</fullName>
    </submittedName>
</protein>
<dbReference type="RefSeq" id="WP_273615859.1">
    <property type="nucleotide sequence ID" value="NZ_CP117416.1"/>
</dbReference>
<evidence type="ECO:0000313" key="3">
    <source>
        <dbReference type="Proteomes" id="UP001220509"/>
    </source>
</evidence>
<feature type="region of interest" description="Disordered" evidence="1">
    <location>
        <begin position="1"/>
        <end position="88"/>
    </location>
</feature>
<gene>
    <name evidence="2" type="ORF">PQ456_09330</name>
</gene>
<keyword evidence="3" id="KW-1185">Reference proteome</keyword>
<feature type="compositionally biased region" description="Basic and acidic residues" evidence="1">
    <location>
        <begin position="1"/>
        <end position="36"/>
    </location>
</feature>
<dbReference type="EMBL" id="CP117416">
    <property type="protein sequence ID" value="WCT57689.1"/>
    <property type="molecule type" value="Genomic_DNA"/>
</dbReference>
<evidence type="ECO:0000313" key="2">
    <source>
        <dbReference type="EMBL" id="WCT57689.1"/>
    </source>
</evidence>
<dbReference type="Proteomes" id="UP001220509">
    <property type="component" value="Chromosome"/>
</dbReference>
<feature type="compositionally biased region" description="Basic and acidic residues" evidence="1">
    <location>
        <begin position="49"/>
        <end position="61"/>
    </location>
</feature>
<dbReference type="KEGG" id="pka:PQ456_09330"/>
<name>A0AAX3M878_9BACL</name>
<evidence type="ECO:0000256" key="1">
    <source>
        <dbReference type="SAM" id="MobiDB-lite"/>
    </source>
</evidence>
<proteinExistence type="predicted"/>
<organism evidence="2 3">
    <name type="scientific">Paenibacillus kyungheensis</name>
    <dbReference type="NCBI Taxonomy" id="1452732"/>
    <lineage>
        <taxon>Bacteria</taxon>
        <taxon>Bacillati</taxon>
        <taxon>Bacillota</taxon>
        <taxon>Bacilli</taxon>
        <taxon>Bacillales</taxon>
        <taxon>Paenibacillaceae</taxon>
        <taxon>Paenibacillus</taxon>
    </lineage>
</organism>
<reference evidence="2 3" key="1">
    <citation type="submission" date="2023-02" db="EMBL/GenBank/DDBJ databases">
        <title>Genome sequence of Paenibacillus kyungheensis KACC 18744.</title>
        <authorList>
            <person name="Kim S."/>
            <person name="Heo J."/>
            <person name="Kwon S.-W."/>
        </authorList>
    </citation>
    <scope>NUCLEOTIDE SEQUENCE [LARGE SCALE GENOMIC DNA]</scope>
    <source>
        <strain evidence="2 3">KACC 18744</strain>
    </source>
</reference>
<dbReference type="AlphaFoldDB" id="A0AAX3M878"/>